<dbReference type="EMBL" id="NQIK02000002">
    <property type="protein sequence ID" value="KAF7575245.1"/>
    <property type="molecule type" value="Genomic_DNA"/>
</dbReference>
<dbReference type="GeneID" id="90955603"/>
<accession>A0A834VTB2</accession>
<protein>
    <submittedName>
        <fullName evidence="1">Uncharacterized protein</fullName>
    </submittedName>
</protein>
<dbReference type="AlphaFoldDB" id="A0A834VTB2"/>
<evidence type="ECO:0000313" key="1">
    <source>
        <dbReference type="EMBL" id="KAF7575245.1"/>
    </source>
</evidence>
<name>A0A834VTB2_9PLEO</name>
<evidence type="ECO:0000313" key="2">
    <source>
        <dbReference type="Proteomes" id="UP000245464"/>
    </source>
</evidence>
<gene>
    <name evidence="1" type="ORF">PtrM4_068690</name>
</gene>
<reference evidence="1 2" key="1">
    <citation type="journal article" date="2018" name="BMC Genomics">
        <title>Comparative genomics of the wheat fungal pathogen Pyrenophora tritici-repentis reveals chromosomal variations and genome plasticity.</title>
        <authorList>
            <person name="Moolhuijzen P."/>
            <person name="See P.T."/>
            <person name="Hane J.K."/>
            <person name="Shi G."/>
            <person name="Liu Z."/>
            <person name="Oliver R.P."/>
            <person name="Moffat C.S."/>
        </authorList>
    </citation>
    <scope>NUCLEOTIDE SEQUENCE [LARGE SCALE GENOMIC DNA]</scope>
    <source>
        <strain evidence="1">M4</strain>
    </source>
</reference>
<dbReference type="Proteomes" id="UP000245464">
    <property type="component" value="Chromosome 2"/>
</dbReference>
<dbReference type="RefSeq" id="XP_065964458.1">
    <property type="nucleotide sequence ID" value="XM_066105831.1"/>
</dbReference>
<dbReference type="KEGG" id="ptrr:90955603"/>
<proteinExistence type="predicted"/>
<organism evidence="1 2">
    <name type="scientific">Pyrenophora tritici-repentis</name>
    <dbReference type="NCBI Taxonomy" id="45151"/>
    <lineage>
        <taxon>Eukaryota</taxon>
        <taxon>Fungi</taxon>
        <taxon>Dikarya</taxon>
        <taxon>Ascomycota</taxon>
        <taxon>Pezizomycotina</taxon>
        <taxon>Dothideomycetes</taxon>
        <taxon>Pleosporomycetidae</taxon>
        <taxon>Pleosporales</taxon>
        <taxon>Pleosporineae</taxon>
        <taxon>Pleosporaceae</taxon>
        <taxon>Pyrenophora</taxon>
    </lineage>
</organism>
<comment type="caution">
    <text evidence="1">The sequence shown here is derived from an EMBL/GenBank/DDBJ whole genome shotgun (WGS) entry which is preliminary data.</text>
</comment>
<sequence>MLVLGAFAALPISVPGILLLLTKSSVYPNGQTYDWCREK</sequence>